<feature type="compositionally biased region" description="Basic and acidic residues" evidence="1">
    <location>
        <begin position="1"/>
        <end position="10"/>
    </location>
</feature>
<evidence type="ECO:0000313" key="2">
    <source>
        <dbReference type="EMBL" id="PYH82269.1"/>
    </source>
</evidence>
<organism evidence="2 3">
    <name type="scientific">Aspergillus uvarum CBS 121591</name>
    <dbReference type="NCBI Taxonomy" id="1448315"/>
    <lineage>
        <taxon>Eukaryota</taxon>
        <taxon>Fungi</taxon>
        <taxon>Dikarya</taxon>
        <taxon>Ascomycota</taxon>
        <taxon>Pezizomycotina</taxon>
        <taxon>Eurotiomycetes</taxon>
        <taxon>Eurotiomycetidae</taxon>
        <taxon>Eurotiales</taxon>
        <taxon>Aspergillaceae</taxon>
        <taxon>Aspergillus</taxon>
        <taxon>Aspergillus subgen. Circumdati</taxon>
    </lineage>
</organism>
<dbReference type="Proteomes" id="UP000248340">
    <property type="component" value="Unassembled WGS sequence"/>
</dbReference>
<feature type="compositionally biased region" description="Basic and acidic residues" evidence="1">
    <location>
        <begin position="44"/>
        <end position="59"/>
    </location>
</feature>
<dbReference type="AlphaFoldDB" id="A0A319CD89"/>
<feature type="compositionally biased region" description="Low complexity" evidence="1">
    <location>
        <begin position="17"/>
        <end position="26"/>
    </location>
</feature>
<feature type="region of interest" description="Disordered" evidence="1">
    <location>
        <begin position="1"/>
        <end position="94"/>
    </location>
</feature>
<protein>
    <submittedName>
        <fullName evidence="2">Uncharacterized protein</fullName>
    </submittedName>
</protein>
<dbReference type="GeneID" id="37144172"/>
<proteinExistence type="predicted"/>
<evidence type="ECO:0000256" key="1">
    <source>
        <dbReference type="SAM" id="MobiDB-lite"/>
    </source>
</evidence>
<dbReference type="EMBL" id="KZ821696">
    <property type="protein sequence ID" value="PYH82269.1"/>
    <property type="molecule type" value="Genomic_DNA"/>
</dbReference>
<dbReference type="RefSeq" id="XP_025492469.1">
    <property type="nucleotide sequence ID" value="XM_025641430.1"/>
</dbReference>
<keyword evidence="3" id="KW-1185">Reference proteome</keyword>
<accession>A0A319CD89</accession>
<reference evidence="2 3" key="1">
    <citation type="submission" date="2016-12" db="EMBL/GenBank/DDBJ databases">
        <title>The genomes of Aspergillus section Nigri reveals drivers in fungal speciation.</title>
        <authorList>
            <consortium name="DOE Joint Genome Institute"/>
            <person name="Vesth T.C."/>
            <person name="Nybo J."/>
            <person name="Theobald S."/>
            <person name="Brandl J."/>
            <person name="Frisvad J.C."/>
            <person name="Nielsen K.F."/>
            <person name="Lyhne E.K."/>
            <person name="Kogle M.E."/>
            <person name="Kuo A."/>
            <person name="Riley R."/>
            <person name="Clum A."/>
            <person name="Nolan M."/>
            <person name="Lipzen A."/>
            <person name="Salamov A."/>
            <person name="Henrissat B."/>
            <person name="Wiebenga A."/>
            <person name="De Vries R.P."/>
            <person name="Grigoriev I.V."/>
            <person name="Mortensen U.H."/>
            <person name="Andersen M.R."/>
            <person name="Baker S.E."/>
        </authorList>
    </citation>
    <scope>NUCLEOTIDE SEQUENCE [LARGE SCALE GENOMIC DNA]</scope>
    <source>
        <strain evidence="2 3">CBS 121591</strain>
    </source>
</reference>
<feature type="region of interest" description="Disordered" evidence="1">
    <location>
        <begin position="108"/>
        <end position="129"/>
    </location>
</feature>
<evidence type="ECO:0000313" key="3">
    <source>
        <dbReference type="Proteomes" id="UP000248340"/>
    </source>
</evidence>
<feature type="compositionally biased region" description="Basic and acidic residues" evidence="1">
    <location>
        <begin position="113"/>
        <end position="129"/>
    </location>
</feature>
<gene>
    <name evidence="2" type="ORF">BO82DRAFT_64883</name>
</gene>
<dbReference type="VEuPathDB" id="FungiDB:BO82DRAFT_64883"/>
<name>A0A319CD89_9EURO</name>
<sequence length="129" mass="14043">MRAHPPRETVPRPSPPASAVSGPARRAAADPRNLRVHPAVPECLRSRSDHAVPDPERQCRPATARASAPNPLRAGFPRSVARLPRQSPERSDESIFFCGAPRQVLRSLGPPHAADHLHAWRGGRRGDAE</sequence>